<dbReference type="RefSeq" id="WP_122900890.1">
    <property type="nucleotide sequence ID" value="NZ_RHIB01000003.1"/>
</dbReference>
<dbReference type="SMART" id="SM00530">
    <property type="entry name" value="HTH_XRE"/>
    <property type="match status" value="1"/>
</dbReference>
<dbReference type="InterPro" id="IPR019734">
    <property type="entry name" value="TPR_rpt"/>
</dbReference>
<dbReference type="InterPro" id="IPR011990">
    <property type="entry name" value="TPR-like_helical_dom_sf"/>
</dbReference>
<dbReference type="SUPFAM" id="SSF48452">
    <property type="entry name" value="TPR-like"/>
    <property type="match status" value="1"/>
</dbReference>
<gene>
    <name evidence="2" type="ORF">EBO34_17245</name>
</gene>
<dbReference type="PROSITE" id="PS50943">
    <property type="entry name" value="HTH_CROC1"/>
    <property type="match status" value="1"/>
</dbReference>
<dbReference type="InterPro" id="IPR010982">
    <property type="entry name" value="Lambda_DNA-bd_dom_sf"/>
</dbReference>
<evidence type="ECO:0000259" key="1">
    <source>
        <dbReference type="PROSITE" id="PS50943"/>
    </source>
</evidence>
<name>A0A3M7TNW6_9BACI</name>
<evidence type="ECO:0000313" key="2">
    <source>
        <dbReference type="EMBL" id="RNA66944.1"/>
    </source>
</evidence>
<dbReference type="OrthoDB" id="252257at2"/>
<dbReference type="Pfam" id="PF01381">
    <property type="entry name" value="HTH_3"/>
    <property type="match status" value="1"/>
</dbReference>
<comment type="caution">
    <text evidence="2">The sequence shown here is derived from an EMBL/GenBank/DDBJ whole genome shotgun (WGS) entry which is preliminary data.</text>
</comment>
<accession>A0A3M7TNW6</accession>
<protein>
    <submittedName>
        <fullName evidence="2">Helix-turn-helix domain-containing protein</fullName>
    </submittedName>
</protein>
<sequence>MNGKVLKYHRLKQRKKQDEVCKGICSVSYYSKIENDQIDVSTDLLERLMDRLDIREEVKSVHNESQLKERIYKLNEKVIDRELAEAAELSGSLQEQLNFVQNPNLIVLFEVILSRLRFLQGEGASAQVLLNKNESFINDVEDPEIRFHFLKMKSVYAYMNQEFHKSLEHLKEADALLDTSNFPHKDVVDLYYMLGLTSYRVEDINSSMHHLNEAVRVYDANYEYHRSGDCRLLLGLCFKVLGKYSKAEKQFELAMKLAKNIGDKKLEAKVLQAKGETFGAMNRSMEAIHHFQMSYRLRQGTDRLITIVAILEQFAKMRLFSEMKSWIEHGFEILDEHKSKAGSFLVRQYEYHLKYYEHVAGDADTEEFEKVLKDEIIPFFEENPRHEFIYKYGKHLAALYEKKQHYSKSVQYYKKAVGALERLKHN</sequence>
<evidence type="ECO:0000313" key="3">
    <source>
        <dbReference type="Proteomes" id="UP000278746"/>
    </source>
</evidence>
<feature type="domain" description="HTH cro/C1-type" evidence="1">
    <location>
        <begin position="6"/>
        <end position="58"/>
    </location>
</feature>
<dbReference type="Proteomes" id="UP000278746">
    <property type="component" value="Unassembled WGS sequence"/>
</dbReference>
<dbReference type="GO" id="GO:0003677">
    <property type="term" value="F:DNA binding"/>
    <property type="evidence" value="ECO:0007669"/>
    <property type="project" value="InterPro"/>
</dbReference>
<proteinExistence type="predicted"/>
<dbReference type="InterPro" id="IPR001387">
    <property type="entry name" value="Cro/C1-type_HTH"/>
</dbReference>
<dbReference type="SUPFAM" id="SSF47413">
    <property type="entry name" value="lambda repressor-like DNA-binding domains"/>
    <property type="match status" value="1"/>
</dbReference>
<reference evidence="2 3" key="1">
    <citation type="submission" date="2018-10" db="EMBL/GenBank/DDBJ databases">
        <title>Bacillus Keqinensis sp. nov., a moderately halophilic bacterium isolated from a saline-alkaline lake.</title>
        <authorList>
            <person name="Wang H."/>
        </authorList>
    </citation>
    <scope>NUCLEOTIDE SEQUENCE [LARGE SCALE GENOMIC DNA]</scope>
    <source>
        <strain evidence="2 3">KQ-3</strain>
    </source>
</reference>
<keyword evidence="3" id="KW-1185">Reference proteome</keyword>
<dbReference type="Gene3D" id="1.10.260.40">
    <property type="entry name" value="lambda repressor-like DNA-binding domains"/>
    <property type="match status" value="1"/>
</dbReference>
<dbReference type="SMART" id="SM00028">
    <property type="entry name" value="TPR"/>
    <property type="match status" value="4"/>
</dbReference>
<dbReference type="Pfam" id="PF13424">
    <property type="entry name" value="TPR_12"/>
    <property type="match status" value="1"/>
</dbReference>
<organism evidence="2 3">
    <name type="scientific">Alteribacter keqinensis</name>
    <dbReference type="NCBI Taxonomy" id="2483800"/>
    <lineage>
        <taxon>Bacteria</taxon>
        <taxon>Bacillati</taxon>
        <taxon>Bacillota</taxon>
        <taxon>Bacilli</taxon>
        <taxon>Bacillales</taxon>
        <taxon>Bacillaceae</taxon>
        <taxon>Alteribacter</taxon>
    </lineage>
</organism>
<dbReference type="Gene3D" id="1.25.40.10">
    <property type="entry name" value="Tetratricopeptide repeat domain"/>
    <property type="match status" value="1"/>
</dbReference>
<dbReference type="AlphaFoldDB" id="A0A3M7TNW6"/>
<dbReference type="CDD" id="cd00093">
    <property type="entry name" value="HTH_XRE"/>
    <property type="match status" value="1"/>
</dbReference>
<dbReference type="Pfam" id="PF13181">
    <property type="entry name" value="TPR_8"/>
    <property type="match status" value="1"/>
</dbReference>
<dbReference type="EMBL" id="RHIB01000003">
    <property type="protein sequence ID" value="RNA66944.1"/>
    <property type="molecule type" value="Genomic_DNA"/>
</dbReference>